<accession>A0AAW1HN73</accession>
<dbReference type="Proteomes" id="UP001443914">
    <property type="component" value="Unassembled WGS sequence"/>
</dbReference>
<keyword evidence="1" id="KW-0812">Transmembrane</keyword>
<proteinExistence type="predicted"/>
<keyword evidence="1" id="KW-1133">Transmembrane helix</keyword>
<name>A0AAW1HN73_SAPOF</name>
<reference evidence="2" key="1">
    <citation type="submission" date="2024-03" db="EMBL/GenBank/DDBJ databases">
        <title>WGS assembly of Saponaria officinalis var. Norfolk2.</title>
        <authorList>
            <person name="Jenkins J."/>
            <person name="Shu S."/>
            <person name="Grimwood J."/>
            <person name="Barry K."/>
            <person name="Goodstein D."/>
            <person name="Schmutz J."/>
            <person name="Leebens-Mack J."/>
            <person name="Osbourn A."/>
        </authorList>
    </citation>
    <scope>NUCLEOTIDE SEQUENCE [LARGE SCALE GENOMIC DNA]</scope>
    <source>
        <strain evidence="2">JIC</strain>
    </source>
</reference>
<organism evidence="2 3">
    <name type="scientific">Saponaria officinalis</name>
    <name type="common">Common soapwort</name>
    <name type="synonym">Lychnis saponaria</name>
    <dbReference type="NCBI Taxonomy" id="3572"/>
    <lineage>
        <taxon>Eukaryota</taxon>
        <taxon>Viridiplantae</taxon>
        <taxon>Streptophyta</taxon>
        <taxon>Embryophyta</taxon>
        <taxon>Tracheophyta</taxon>
        <taxon>Spermatophyta</taxon>
        <taxon>Magnoliopsida</taxon>
        <taxon>eudicotyledons</taxon>
        <taxon>Gunneridae</taxon>
        <taxon>Pentapetalae</taxon>
        <taxon>Caryophyllales</taxon>
        <taxon>Caryophyllaceae</taxon>
        <taxon>Caryophylleae</taxon>
        <taxon>Saponaria</taxon>
    </lineage>
</organism>
<keyword evidence="3" id="KW-1185">Reference proteome</keyword>
<comment type="caution">
    <text evidence="2">The sequence shown here is derived from an EMBL/GenBank/DDBJ whole genome shotgun (WGS) entry which is preliminary data.</text>
</comment>
<sequence>MVVGGIVEGVVVGGDVMVVSVLMSSGSSTASLQVSIQDDIHLGIHIITLFLVFLYFLYTCMSDFYSTNCSTHYFTLIKGILSYVFMLCFVGILVEVLLFHMFIYCNTYYKLL</sequence>
<evidence type="ECO:0000256" key="1">
    <source>
        <dbReference type="SAM" id="Phobius"/>
    </source>
</evidence>
<gene>
    <name evidence="2" type="ORF">RND81_11G146200</name>
</gene>
<dbReference type="AlphaFoldDB" id="A0AAW1HN73"/>
<evidence type="ECO:0000313" key="2">
    <source>
        <dbReference type="EMBL" id="KAK9677485.1"/>
    </source>
</evidence>
<feature type="transmembrane region" description="Helical" evidence="1">
    <location>
        <begin position="80"/>
        <end position="103"/>
    </location>
</feature>
<feature type="transmembrane region" description="Helical" evidence="1">
    <location>
        <begin position="40"/>
        <end position="59"/>
    </location>
</feature>
<dbReference type="EMBL" id="JBDFQZ010000011">
    <property type="protein sequence ID" value="KAK9677485.1"/>
    <property type="molecule type" value="Genomic_DNA"/>
</dbReference>
<keyword evidence="1" id="KW-0472">Membrane</keyword>
<evidence type="ECO:0000313" key="3">
    <source>
        <dbReference type="Proteomes" id="UP001443914"/>
    </source>
</evidence>
<protein>
    <submittedName>
        <fullName evidence="2">Uncharacterized protein</fullName>
    </submittedName>
</protein>